<dbReference type="Proteomes" id="UP000591131">
    <property type="component" value="Unassembled WGS sequence"/>
</dbReference>
<sequence>MGCGSSTPSILLPDPQLGQEHSFMVKKAGMLSKGYNVYNTQKELWLYIRSLSSFWDSDPEFTLENFIRDEQKVGQVLGRCAVGKLDEDYKKEVDWENDSDDSDFSLDDLFGFDDDDELKVKLKFKAKREARFYNAQGVEFAHLKVKLKGKAKVEVSINEGAGGAKTELWNTKSAIKKVYYSLTINGVDLPIEFSNHKWQDWDRQWSVPGMFNATYNAKFGTDEVFVDTKFLQAPPADLLLMAFAIAYFMHPSSYLAQAGDDDRPLGHDTHNLFLYDKKNKERLFLVTLAQSESISLKELAKNLGAKEVRFAGGEQAANCLKSERGCITCLSLYYDENNRVQWVVSTKVLNLDKVCVCAGCLDPKDHTQHNVVTMTLQQISEVIPQHWQHRMDIAP</sequence>
<dbReference type="SUPFAM" id="SSF55826">
    <property type="entry name" value="YbaK/ProRS associated domain"/>
    <property type="match status" value="1"/>
</dbReference>
<gene>
    <name evidence="3" type="ORF">FOL47_007352</name>
</gene>
<dbReference type="InterPro" id="IPR036754">
    <property type="entry name" value="YbaK/aa-tRNA-synt-asso_dom_sf"/>
</dbReference>
<protein>
    <recommendedName>
        <fullName evidence="2">YbaK/aminoacyl-tRNA synthetase-associated domain-containing protein</fullName>
    </recommendedName>
</protein>
<evidence type="ECO:0000256" key="1">
    <source>
        <dbReference type="ARBA" id="ARBA00010201"/>
    </source>
</evidence>
<evidence type="ECO:0000313" key="4">
    <source>
        <dbReference type="Proteomes" id="UP000591131"/>
    </source>
</evidence>
<dbReference type="AlphaFoldDB" id="A0A7J6LL92"/>
<dbReference type="GO" id="GO:0002161">
    <property type="term" value="F:aminoacyl-tRNA deacylase activity"/>
    <property type="evidence" value="ECO:0007669"/>
    <property type="project" value="InterPro"/>
</dbReference>
<accession>A0A7J6LL92</accession>
<comment type="similarity">
    <text evidence="1">Belongs to the PRORSD1 family.</text>
</comment>
<dbReference type="PANTHER" id="PTHR31423:SF3">
    <property type="entry name" value="PROLYL-TRNA SYNTHETASE ASSOCIATED DOMAIN-CONTAINING PROTEIN 1-RELATED"/>
    <property type="match status" value="1"/>
</dbReference>
<comment type="caution">
    <text evidence="3">The sequence shown here is derived from an EMBL/GenBank/DDBJ whole genome shotgun (WGS) entry which is preliminary data.</text>
</comment>
<keyword evidence="4" id="KW-1185">Reference proteome</keyword>
<reference evidence="3 4" key="1">
    <citation type="submission" date="2020-04" db="EMBL/GenBank/DDBJ databases">
        <title>Perkinsus chesapeaki whole genome sequence.</title>
        <authorList>
            <person name="Bogema D.R."/>
        </authorList>
    </citation>
    <scope>NUCLEOTIDE SEQUENCE [LARGE SCALE GENOMIC DNA]</scope>
    <source>
        <strain evidence="3">ATCC PRA-425</strain>
    </source>
</reference>
<dbReference type="PANTHER" id="PTHR31423">
    <property type="entry name" value="YBAK DOMAIN-CONTAINING PROTEIN"/>
    <property type="match status" value="1"/>
</dbReference>
<dbReference type="Pfam" id="PF04073">
    <property type="entry name" value="tRNA_edit"/>
    <property type="match status" value="1"/>
</dbReference>
<dbReference type="InterPro" id="IPR007214">
    <property type="entry name" value="YbaK/aa-tRNA-synth-assoc-dom"/>
</dbReference>
<organism evidence="3 4">
    <name type="scientific">Perkinsus chesapeaki</name>
    <name type="common">Clam parasite</name>
    <name type="synonym">Perkinsus andrewsi</name>
    <dbReference type="NCBI Taxonomy" id="330153"/>
    <lineage>
        <taxon>Eukaryota</taxon>
        <taxon>Sar</taxon>
        <taxon>Alveolata</taxon>
        <taxon>Perkinsozoa</taxon>
        <taxon>Perkinsea</taxon>
        <taxon>Perkinsida</taxon>
        <taxon>Perkinsidae</taxon>
        <taxon>Perkinsus</taxon>
    </lineage>
</organism>
<dbReference type="EMBL" id="JAAPAO010000430">
    <property type="protein sequence ID" value="KAF4660017.1"/>
    <property type="molecule type" value="Genomic_DNA"/>
</dbReference>
<evidence type="ECO:0000259" key="2">
    <source>
        <dbReference type="Pfam" id="PF04073"/>
    </source>
</evidence>
<name>A0A7J6LL92_PERCH</name>
<evidence type="ECO:0000313" key="3">
    <source>
        <dbReference type="EMBL" id="KAF4660017.1"/>
    </source>
</evidence>
<dbReference type="Gene3D" id="3.90.960.10">
    <property type="entry name" value="YbaK/aminoacyl-tRNA synthetase-associated domain"/>
    <property type="match status" value="1"/>
</dbReference>
<proteinExistence type="inferred from homology"/>
<dbReference type="InterPro" id="IPR040285">
    <property type="entry name" value="ProX/PRXD1"/>
</dbReference>
<dbReference type="OrthoDB" id="424586at2759"/>
<feature type="domain" description="YbaK/aminoacyl-tRNA synthetase-associated" evidence="2">
    <location>
        <begin position="270"/>
        <end position="358"/>
    </location>
</feature>